<dbReference type="EMBL" id="JAQQBR010000006">
    <property type="protein sequence ID" value="KAK0174340.1"/>
    <property type="molecule type" value="Genomic_DNA"/>
</dbReference>
<reference evidence="2" key="1">
    <citation type="journal article" date="2023" name="bioRxiv">
        <title>Scaffold-level genome assemblies of two parasitoid biocontrol wasps reveal the parthenogenesis mechanism and an associated novel virus.</title>
        <authorList>
            <person name="Inwood S."/>
            <person name="Skelly J."/>
            <person name="Guhlin J."/>
            <person name="Harrop T."/>
            <person name="Goldson S."/>
            <person name="Dearden P."/>
        </authorList>
    </citation>
    <scope>NUCLEOTIDE SEQUENCE</scope>
    <source>
        <strain evidence="2">Lincoln</strain>
        <tissue evidence="2">Whole body</tissue>
    </source>
</reference>
<name>A0AA39KUK9_MICHY</name>
<feature type="compositionally biased region" description="Basic and acidic residues" evidence="1">
    <location>
        <begin position="116"/>
        <end position="151"/>
    </location>
</feature>
<reference evidence="2" key="2">
    <citation type="submission" date="2023-03" db="EMBL/GenBank/DDBJ databases">
        <authorList>
            <person name="Inwood S.N."/>
            <person name="Skelly J.G."/>
            <person name="Guhlin J."/>
            <person name="Harrop T.W.R."/>
            <person name="Goldson S.G."/>
            <person name="Dearden P.K."/>
        </authorList>
    </citation>
    <scope>NUCLEOTIDE SEQUENCE</scope>
    <source>
        <strain evidence="2">Lincoln</strain>
        <tissue evidence="2">Whole body</tissue>
    </source>
</reference>
<evidence type="ECO:0000313" key="2">
    <source>
        <dbReference type="EMBL" id="KAK0174340.1"/>
    </source>
</evidence>
<proteinExistence type="predicted"/>
<evidence type="ECO:0000256" key="1">
    <source>
        <dbReference type="SAM" id="MobiDB-lite"/>
    </source>
</evidence>
<accession>A0AA39KUK9</accession>
<gene>
    <name evidence="2" type="ORF">PV327_010123</name>
</gene>
<dbReference type="Proteomes" id="UP001168972">
    <property type="component" value="Unassembled WGS sequence"/>
</dbReference>
<dbReference type="AlphaFoldDB" id="A0AA39KUK9"/>
<organism evidence="2 3">
    <name type="scientific">Microctonus hyperodae</name>
    <name type="common">Parasitoid wasp</name>
    <dbReference type="NCBI Taxonomy" id="165561"/>
    <lineage>
        <taxon>Eukaryota</taxon>
        <taxon>Metazoa</taxon>
        <taxon>Ecdysozoa</taxon>
        <taxon>Arthropoda</taxon>
        <taxon>Hexapoda</taxon>
        <taxon>Insecta</taxon>
        <taxon>Pterygota</taxon>
        <taxon>Neoptera</taxon>
        <taxon>Endopterygota</taxon>
        <taxon>Hymenoptera</taxon>
        <taxon>Apocrita</taxon>
        <taxon>Ichneumonoidea</taxon>
        <taxon>Braconidae</taxon>
        <taxon>Euphorinae</taxon>
        <taxon>Microctonus</taxon>
    </lineage>
</organism>
<evidence type="ECO:0000313" key="3">
    <source>
        <dbReference type="Proteomes" id="UP001168972"/>
    </source>
</evidence>
<keyword evidence="3" id="KW-1185">Reference proteome</keyword>
<protein>
    <submittedName>
        <fullName evidence="2">Uncharacterized protein</fullName>
    </submittedName>
</protein>
<feature type="region of interest" description="Disordered" evidence="1">
    <location>
        <begin position="116"/>
        <end position="153"/>
    </location>
</feature>
<comment type="caution">
    <text evidence="2">The sequence shown here is derived from an EMBL/GenBank/DDBJ whole genome shotgun (WGS) entry which is preliminary data.</text>
</comment>
<sequence length="168" mass="19676">MSTDQILQPVIIMQNNDFDSVDCKEHTSLDHDGQIFEYICDLDLINHQEPSIDIHQHKNNDELPSINVVKEIFTLPLEYLPTKKRAKIEKSGKSKLPSVGTSDAWYEHQLEKENIKKIKEEKQKNRKRLQDEKKKLMDQEPSIDIHEDKNNNELPSINVDKILYSKDL</sequence>